<dbReference type="EMBL" id="FR824085">
    <property type="protein sequence ID" value="CCA17831.1"/>
    <property type="molecule type" value="Genomic_DNA"/>
</dbReference>
<dbReference type="HOGENOM" id="CLU_2488055_0_0_1"/>
<name>F0W9L3_9STRA</name>
<feature type="region of interest" description="Disordered" evidence="1">
    <location>
        <begin position="1"/>
        <end position="22"/>
    </location>
</feature>
<proteinExistence type="predicted"/>
<reference evidence="2" key="2">
    <citation type="submission" date="2011-02" db="EMBL/GenBank/DDBJ databases">
        <authorList>
            <person name="MacLean D."/>
        </authorList>
    </citation>
    <scope>NUCLEOTIDE SEQUENCE</scope>
</reference>
<accession>F0W9L3</accession>
<sequence length="87" mass="9795">MQVARDQMSREKGTKMSEQRGTSIDNLNINILSHNDATKSEPETLCSTLQSYILMNLAHESGDLSQQVVIRCILSQTRNVCRDDVKV</sequence>
<gene>
    <name evidence="2" type="primary">AlNc14C40G3468</name>
    <name evidence="2" type="ORF">ALNC14_039740</name>
</gene>
<evidence type="ECO:0000256" key="1">
    <source>
        <dbReference type="SAM" id="MobiDB-lite"/>
    </source>
</evidence>
<feature type="compositionally biased region" description="Basic and acidic residues" evidence="1">
    <location>
        <begin position="7"/>
        <end position="18"/>
    </location>
</feature>
<organism evidence="2">
    <name type="scientific">Albugo laibachii Nc14</name>
    <dbReference type="NCBI Taxonomy" id="890382"/>
    <lineage>
        <taxon>Eukaryota</taxon>
        <taxon>Sar</taxon>
        <taxon>Stramenopiles</taxon>
        <taxon>Oomycota</taxon>
        <taxon>Peronosporomycetes</taxon>
        <taxon>Albuginales</taxon>
        <taxon>Albuginaceae</taxon>
        <taxon>Albugo</taxon>
    </lineage>
</organism>
<dbReference type="AlphaFoldDB" id="F0W9L3"/>
<reference evidence="2" key="1">
    <citation type="journal article" date="2011" name="PLoS Biol.">
        <title>Gene gain and loss during evolution of obligate parasitism in the white rust pathogen of Arabidopsis thaliana.</title>
        <authorList>
            <person name="Kemen E."/>
            <person name="Gardiner A."/>
            <person name="Schultz-Larsen T."/>
            <person name="Kemen A.C."/>
            <person name="Balmuth A.L."/>
            <person name="Robert-Seilaniantz A."/>
            <person name="Bailey K."/>
            <person name="Holub E."/>
            <person name="Studholme D.J."/>
            <person name="Maclean D."/>
            <person name="Jones J.D."/>
        </authorList>
    </citation>
    <scope>NUCLEOTIDE SEQUENCE</scope>
</reference>
<protein>
    <submittedName>
        <fullName evidence="2">AlNc14C40G3468 protein</fullName>
    </submittedName>
</protein>
<evidence type="ECO:0000313" key="2">
    <source>
        <dbReference type="EMBL" id="CCA17831.1"/>
    </source>
</evidence>